<dbReference type="GO" id="GO:0000166">
    <property type="term" value="F:nucleotide binding"/>
    <property type="evidence" value="ECO:0007669"/>
    <property type="project" value="UniProtKB-KW"/>
</dbReference>
<feature type="binding site" evidence="4">
    <location>
        <position position="92"/>
    </location>
    <ligand>
        <name>substrate</name>
    </ligand>
</feature>
<dbReference type="OMA" id="DAIYGMM"/>
<dbReference type="KEGG" id="mpp:MICPUCDRAFT_33505"/>
<organism evidence="10">
    <name type="scientific">Micromonas pusilla (strain CCMP1545)</name>
    <name type="common">Picoplanktonic green alga</name>
    <dbReference type="NCBI Taxonomy" id="564608"/>
    <lineage>
        <taxon>Eukaryota</taxon>
        <taxon>Viridiplantae</taxon>
        <taxon>Chlorophyta</taxon>
        <taxon>Mamiellophyceae</taxon>
        <taxon>Mamiellales</taxon>
        <taxon>Mamiellaceae</taxon>
        <taxon>Micromonas</taxon>
    </lineage>
</organism>
<name>C1MTC8_MICPC</name>
<dbReference type="EMBL" id="GG663739">
    <property type="protein sequence ID" value="EEH56920.1"/>
    <property type="molecule type" value="Genomic_DNA"/>
</dbReference>
<accession>C1MTC8</accession>
<feature type="active site" description="Tele-AMP-histidine intermediate" evidence="3">
    <location>
        <position position="105"/>
    </location>
</feature>
<dbReference type="eggNOG" id="KOG3379">
    <property type="taxonomic scope" value="Eukaryota"/>
</dbReference>
<dbReference type="Pfam" id="PF01230">
    <property type="entry name" value="HIT"/>
    <property type="match status" value="1"/>
</dbReference>
<reference evidence="9 10" key="1">
    <citation type="journal article" date="2009" name="Science">
        <title>Green evolution and dynamic adaptations revealed by genomes of the marine picoeukaryotes Micromonas.</title>
        <authorList>
            <person name="Worden A.Z."/>
            <person name="Lee J.H."/>
            <person name="Mock T."/>
            <person name="Rouze P."/>
            <person name="Simmons M.P."/>
            <person name="Aerts A.L."/>
            <person name="Allen A.E."/>
            <person name="Cuvelier M.L."/>
            <person name="Derelle E."/>
            <person name="Everett M.V."/>
            <person name="Foulon E."/>
            <person name="Grimwood J."/>
            <person name="Gundlach H."/>
            <person name="Henrissat B."/>
            <person name="Napoli C."/>
            <person name="McDonald S.M."/>
            <person name="Parker M.S."/>
            <person name="Rombauts S."/>
            <person name="Salamov A."/>
            <person name="Von Dassow P."/>
            <person name="Badger J.H."/>
            <person name="Coutinho P.M."/>
            <person name="Demir E."/>
            <person name="Dubchak I."/>
            <person name="Gentemann C."/>
            <person name="Eikrem W."/>
            <person name="Gready J.E."/>
            <person name="John U."/>
            <person name="Lanier W."/>
            <person name="Lindquist E.A."/>
            <person name="Lucas S."/>
            <person name="Mayer K.F."/>
            <person name="Moreau H."/>
            <person name="Not F."/>
            <person name="Otillar R."/>
            <person name="Panaud O."/>
            <person name="Pangilinan J."/>
            <person name="Paulsen I."/>
            <person name="Piegu B."/>
            <person name="Poliakov A."/>
            <person name="Robbens S."/>
            <person name="Schmutz J."/>
            <person name="Toulza E."/>
            <person name="Wyss T."/>
            <person name="Zelensky A."/>
            <person name="Zhou K."/>
            <person name="Armbrust E.V."/>
            <person name="Bhattacharya D."/>
            <person name="Goodenough U.W."/>
            <person name="Van de Peer Y."/>
            <person name="Grigoriev I.V."/>
        </authorList>
    </citation>
    <scope>NUCLEOTIDE SEQUENCE [LARGE SCALE GENOMIC DNA]</scope>
    <source>
        <strain evidence="9 10">CCMP1545</strain>
    </source>
</reference>
<dbReference type="FunFam" id="3.30.428.10:FF:000011">
    <property type="entry name" value="Fragile histidine triad"/>
    <property type="match status" value="1"/>
</dbReference>
<dbReference type="PANTHER" id="PTHR46243:SF1">
    <property type="entry name" value="BIS(5'-ADENOSYL)-TRIPHOSPHATASE"/>
    <property type="match status" value="1"/>
</dbReference>
<dbReference type="InterPro" id="IPR036265">
    <property type="entry name" value="HIT-like_sf"/>
</dbReference>
<dbReference type="GO" id="GO:0047710">
    <property type="term" value="F:bis(5'-adenosyl)-triphosphatase activity"/>
    <property type="evidence" value="ECO:0007669"/>
    <property type="project" value="UniProtKB-UniRule"/>
</dbReference>
<dbReference type="InterPro" id="IPR019808">
    <property type="entry name" value="Histidine_triad_CS"/>
</dbReference>
<dbReference type="STRING" id="564608.C1MTC8"/>
<dbReference type="OrthoDB" id="680339at2759"/>
<feature type="short sequence motif" description="Histidine triad motif" evidence="6">
    <location>
        <begin position="103"/>
        <end position="107"/>
    </location>
</feature>
<dbReference type="GeneID" id="9684282"/>
<dbReference type="PROSITE" id="PS51084">
    <property type="entry name" value="HIT_2"/>
    <property type="match status" value="1"/>
</dbReference>
<evidence type="ECO:0000313" key="10">
    <source>
        <dbReference type="Proteomes" id="UP000001876"/>
    </source>
</evidence>
<dbReference type="InterPro" id="IPR039383">
    <property type="entry name" value="FHIT"/>
</dbReference>
<dbReference type="CDD" id="cd01275">
    <property type="entry name" value="FHIT"/>
    <property type="match status" value="1"/>
</dbReference>
<comment type="catalytic activity">
    <reaction evidence="7">
        <text>P(1),P(3)-bis(5'-adenosyl) triphosphate + H2O = AMP + ADP + 2 H(+)</text>
        <dbReference type="Rhea" id="RHEA:13893"/>
        <dbReference type="ChEBI" id="CHEBI:15377"/>
        <dbReference type="ChEBI" id="CHEBI:15378"/>
        <dbReference type="ChEBI" id="CHEBI:58529"/>
        <dbReference type="ChEBI" id="CHEBI:456215"/>
        <dbReference type="ChEBI" id="CHEBI:456216"/>
        <dbReference type="EC" id="3.6.1.29"/>
    </reaction>
</comment>
<dbReference type="EC" id="3.6.1.29" evidence="7"/>
<keyword evidence="1 7" id="KW-0547">Nucleotide-binding</keyword>
<feature type="binding site" evidence="4">
    <location>
        <position position="36"/>
    </location>
    <ligand>
        <name>substrate</name>
    </ligand>
</feature>
<evidence type="ECO:0000256" key="7">
    <source>
        <dbReference type="RuleBase" id="RU366076"/>
    </source>
</evidence>
<feature type="site" description="Important for induction of apoptosis" evidence="5">
    <location>
        <position position="123"/>
    </location>
</feature>
<dbReference type="Proteomes" id="UP000001876">
    <property type="component" value="Unassembled WGS sequence"/>
</dbReference>
<feature type="binding site" evidence="4">
    <location>
        <position position="107"/>
    </location>
    <ligand>
        <name>substrate</name>
    </ligand>
</feature>
<protein>
    <recommendedName>
        <fullName evidence="7">Bis(5'-adenosyl)-triphosphatase</fullName>
        <ecNumber evidence="7">3.6.1.29</ecNumber>
    </recommendedName>
</protein>
<dbReference type="InterPro" id="IPR051884">
    <property type="entry name" value="Bis(5'-adenosyl)-TPase_reg"/>
</dbReference>
<dbReference type="SUPFAM" id="SSF54197">
    <property type="entry name" value="HIT-like"/>
    <property type="match status" value="1"/>
</dbReference>
<evidence type="ECO:0000256" key="6">
    <source>
        <dbReference type="PROSITE-ProRule" id="PRU00464"/>
    </source>
</evidence>
<comment type="cofactor">
    <cofactor evidence="7">
        <name>Mn(2+)</name>
        <dbReference type="ChEBI" id="CHEBI:29035"/>
    </cofactor>
</comment>
<dbReference type="GO" id="GO:0047627">
    <property type="term" value="F:adenylylsulfatase activity"/>
    <property type="evidence" value="ECO:0007669"/>
    <property type="project" value="UniProtKB-ARBA"/>
</dbReference>
<dbReference type="AlphaFoldDB" id="C1MTC8"/>
<gene>
    <name evidence="9" type="ORF">MICPUCDRAFT_33505</name>
</gene>
<dbReference type="InterPro" id="IPR011146">
    <property type="entry name" value="HIT-like"/>
</dbReference>
<dbReference type="RefSeq" id="XP_003058465.1">
    <property type="nucleotide sequence ID" value="XM_003058419.1"/>
</dbReference>
<keyword evidence="2 7" id="KW-0378">Hydrolase</keyword>
<evidence type="ECO:0000256" key="4">
    <source>
        <dbReference type="PIRSR" id="PIRSR639383-2"/>
    </source>
</evidence>
<feature type="domain" description="HIT" evidence="8">
    <location>
        <begin position="10"/>
        <end position="118"/>
    </location>
</feature>
<keyword evidence="10" id="KW-1185">Reference proteome</keyword>
<proteinExistence type="predicted"/>
<dbReference type="Gene3D" id="3.30.428.10">
    <property type="entry name" value="HIT-like"/>
    <property type="match status" value="1"/>
</dbReference>
<dbReference type="PROSITE" id="PS00892">
    <property type="entry name" value="HIT_1"/>
    <property type="match status" value="1"/>
</dbReference>
<evidence type="ECO:0000256" key="5">
    <source>
        <dbReference type="PIRSR" id="PIRSR639383-3"/>
    </source>
</evidence>
<evidence type="ECO:0000256" key="3">
    <source>
        <dbReference type="PIRSR" id="PIRSR639383-1"/>
    </source>
</evidence>
<evidence type="ECO:0000259" key="8">
    <source>
        <dbReference type="PROSITE" id="PS51084"/>
    </source>
</evidence>
<evidence type="ECO:0000313" key="9">
    <source>
        <dbReference type="EMBL" id="EEH56920.1"/>
    </source>
</evidence>
<evidence type="ECO:0000256" key="2">
    <source>
        <dbReference type="ARBA" id="ARBA00022801"/>
    </source>
</evidence>
<sequence length="175" mass="19233">MSSSRTIVNDHYSFGPLDIPRSQVFAETPLSYGIVNLKPVVPGHVLVVTRRIIKRFESLTEDELVDVWTLAKKVGSALEKHHGATSLTYAIQDGPSAGQTIPHVHIHVLPRRDGDFENNDEVYDAVDASERAIGGGGERLNLDAERVIRTPEEMAAEAATIRKLLFNNGVNPNAR</sequence>
<evidence type="ECO:0000256" key="1">
    <source>
        <dbReference type="ARBA" id="ARBA00022741"/>
    </source>
</evidence>
<dbReference type="PANTHER" id="PTHR46243">
    <property type="entry name" value="BIS(5'-ADENOSYL)-TRIPHOSPHATASE"/>
    <property type="match status" value="1"/>
</dbReference>